<feature type="compositionally biased region" description="Low complexity" evidence="1">
    <location>
        <begin position="30"/>
        <end position="53"/>
    </location>
</feature>
<proteinExistence type="predicted"/>
<name>A0A840MZK8_9BRAD</name>
<protein>
    <recommendedName>
        <fullName evidence="4">DUF2497 domain-containing protein</fullName>
    </recommendedName>
</protein>
<comment type="caution">
    <text evidence="2">The sequence shown here is derived from an EMBL/GenBank/DDBJ whole genome shotgun (WGS) entry which is preliminary data.</text>
</comment>
<gene>
    <name evidence="2" type="ORF">HNQ36_001005</name>
</gene>
<feature type="compositionally biased region" description="Low complexity" evidence="1">
    <location>
        <begin position="192"/>
        <end position="203"/>
    </location>
</feature>
<dbReference type="RefSeq" id="WP_184082843.1">
    <property type="nucleotide sequence ID" value="NZ_JACHIJ010000002.1"/>
</dbReference>
<evidence type="ECO:0000256" key="1">
    <source>
        <dbReference type="SAM" id="MobiDB-lite"/>
    </source>
</evidence>
<dbReference type="EMBL" id="JACHIJ010000002">
    <property type="protein sequence ID" value="MBB5051051.1"/>
    <property type="molecule type" value="Genomic_DNA"/>
</dbReference>
<evidence type="ECO:0008006" key="4">
    <source>
        <dbReference type="Google" id="ProtNLM"/>
    </source>
</evidence>
<feature type="region of interest" description="Disordered" evidence="1">
    <location>
        <begin position="28"/>
        <end position="104"/>
    </location>
</feature>
<evidence type="ECO:0000313" key="2">
    <source>
        <dbReference type="EMBL" id="MBB5051051.1"/>
    </source>
</evidence>
<dbReference type="Proteomes" id="UP000521227">
    <property type="component" value="Unassembled WGS sequence"/>
</dbReference>
<reference evidence="2 3" key="1">
    <citation type="submission" date="2020-08" db="EMBL/GenBank/DDBJ databases">
        <title>Genomic Encyclopedia of Type Strains, Phase IV (KMG-IV): sequencing the most valuable type-strain genomes for metagenomic binning, comparative biology and taxonomic classification.</title>
        <authorList>
            <person name="Goeker M."/>
        </authorList>
    </citation>
    <scope>NUCLEOTIDE SEQUENCE [LARGE SCALE GENOMIC DNA]</scope>
    <source>
        <strain evidence="2 3">DSM 17498</strain>
    </source>
</reference>
<feature type="region of interest" description="Disordered" evidence="1">
    <location>
        <begin position="168"/>
        <end position="203"/>
    </location>
</feature>
<dbReference type="InterPro" id="IPR019632">
    <property type="entry name" value="DUF2497"/>
</dbReference>
<dbReference type="AlphaFoldDB" id="A0A840MZK8"/>
<evidence type="ECO:0000313" key="3">
    <source>
        <dbReference type="Proteomes" id="UP000521227"/>
    </source>
</evidence>
<feature type="compositionally biased region" description="Low complexity" evidence="1">
    <location>
        <begin position="75"/>
        <end position="90"/>
    </location>
</feature>
<sequence length="272" mass="28919">MTQPAKAQEPSMEEILASIRRIISDDEAKPAAGTAAPAAAAPVAAVPAAAPPKTEVPKAEMSRPAPARPVMSGIPPSKIAPAKPAVAAAPAPKPAPAPAAKNSQDEIDAMMASFDAPAALPKAEEPEEDNDVFELTEQMAVPETPPPSFNKIEPEDDLEFTESPMVQVSPHRAPAMEAPSFTERAPPREMLSPQMSSPQMSSQQILSGSTVSAVESAFNALQNTVLSNNARTLEDLVKEMLRPMLKSWLDDNLPNLVERIVKAEIERVSRGR</sequence>
<accession>A0A840MZK8</accession>
<dbReference type="Pfam" id="PF10691">
    <property type="entry name" value="DUF2497"/>
    <property type="match status" value="1"/>
</dbReference>
<organism evidence="2 3">
    <name type="scientific">Afipia massiliensis</name>
    <dbReference type="NCBI Taxonomy" id="211460"/>
    <lineage>
        <taxon>Bacteria</taxon>
        <taxon>Pseudomonadati</taxon>
        <taxon>Pseudomonadota</taxon>
        <taxon>Alphaproteobacteria</taxon>
        <taxon>Hyphomicrobiales</taxon>
        <taxon>Nitrobacteraceae</taxon>
        <taxon>Afipia</taxon>
    </lineage>
</organism>